<feature type="binding site" evidence="4">
    <location>
        <position position="145"/>
    </location>
    <ligand>
        <name>Mn(2+)</name>
        <dbReference type="ChEBI" id="CHEBI:29035"/>
        <label>1</label>
    </ligand>
</feature>
<dbReference type="PANTHER" id="PTHR11358:SF26">
    <property type="entry name" value="GUANIDINO ACID HYDROLASE, MITOCHONDRIAL"/>
    <property type="match status" value="1"/>
</dbReference>
<feature type="binding site" evidence="4">
    <location>
        <position position="122"/>
    </location>
    <ligand>
        <name>Mn(2+)</name>
        <dbReference type="ChEBI" id="CHEBI:29035"/>
        <label>1</label>
    </ligand>
</feature>
<dbReference type="PRINTS" id="PR00116">
    <property type="entry name" value="ARGINASE"/>
</dbReference>
<dbReference type="PROSITE" id="PS01053">
    <property type="entry name" value="ARGINASE_1"/>
    <property type="match status" value="1"/>
</dbReference>
<feature type="binding site" evidence="4">
    <location>
        <position position="149"/>
    </location>
    <ligand>
        <name>Mn(2+)</name>
        <dbReference type="ChEBI" id="CHEBI:29035"/>
        <label>1</label>
    </ligand>
</feature>
<evidence type="ECO:0000256" key="4">
    <source>
        <dbReference type="PIRSR" id="PIRSR036979-1"/>
    </source>
</evidence>
<dbReference type="PANTHER" id="PTHR11358">
    <property type="entry name" value="ARGINASE/AGMATINASE"/>
    <property type="match status" value="1"/>
</dbReference>
<name>A0A6J4UBC4_9ACTN</name>
<dbReference type="PIRSF" id="PIRSF036979">
    <property type="entry name" value="Arginase"/>
    <property type="match status" value="1"/>
</dbReference>
<dbReference type="InterPro" id="IPR023696">
    <property type="entry name" value="Ureohydrolase_dom_sf"/>
</dbReference>
<evidence type="ECO:0000313" key="6">
    <source>
        <dbReference type="EMBL" id="CAA9545583.1"/>
    </source>
</evidence>
<dbReference type="Gene3D" id="3.40.800.10">
    <property type="entry name" value="Ureohydrolase domain"/>
    <property type="match status" value="1"/>
</dbReference>
<organism evidence="6">
    <name type="scientific">uncultured Thermoleophilia bacterium</name>
    <dbReference type="NCBI Taxonomy" id="1497501"/>
    <lineage>
        <taxon>Bacteria</taxon>
        <taxon>Bacillati</taxon>
        <taxon>Actinomycetota</taxon>
        <taxon>Thermoleophilia</taxon>
        <taxon>environmental samples</taxon>
    </lineage>
</organism>
<evidence type="ECO:0000256" key="2">
    <source>
        <dbReference type="ARBA" id="ARBA00022723"/>
    </source>
</evidence>
<sequence>MHQPVDSLATPRFTGPRTFARLPYVPTLDGVEAAVFGLPWDGGTSFRAGARFGPEAIRSASALLRPYNPDQRVQVFGAVSTIDHGDAPTVPGYIERTLPRLQDFVGSIAAAGVVSFGMGGDHSVTLAELRALAAVHGPLGVVHLDAHSDLWDRYFDLPYNHGTVFRRAIEEGVVDPGRMVQAGLRGSLYAPEDEALAADLGLEAIPWRELAGLSPEAFADRARARVGTGPCFFSFDVDLVDPAFCPGTGTPECGGPTSFQALELVRALHGIDFRGFDVVEVSPPYDGPGQQTALLAATVLYEMLALHARGRADGSAADRRIAATGVGELDDVARRP</sequence>
<reference evidence="6" key="1">
    <citation type="submission" date="2020-02" db="EMBL/GenBank/DDBJ databases">
        <authorList>
            <person name="Meier V. D."/>
        </authorList>
    </citation>
    <scope>NUCLEOTIDE SEQUENCE</scope>
    <source>
        <strain evidence="6">AVDCRST_MAG79</strain>
    </source>
</reference>
<accession>A0A6J4UBC4</accession>
<protein>
    <submittedName>
        <fullName evidence="6">Guanidinobutyrase</fullName>
        <ecNumber evidence="6">3.5.3.7</ecNumber>
    </submittedName>
</protein>
<dbReference type="GO" id="GO:0047971">
    <property type="term" value="F:guanidinobutyrase activity"/>
    <property type="evidence" value="ECO:0007669"/>
    <property type="project" value="UniProtKB-EC"/>
</dbReference>
<proteinExistence type="inferred from homology"/>
<dbReference type="GO" id="GO:0033389">
    <property type="term" value="P:putrescine biosynthetic process from arginine, via agmatine"/>
    <property type="evidence" value="ECO:0007669"/>
    <property type="project" value="TreeGrafter"/>
</dbReference>
<gene>
    <name evidence="6" type="ORF">AVDCRST_MAG79-2268</name>
</gene>
<evidence type="ECO:0000256" key="5">
    <source>
        <dbReference type="RuleBase" id="RU003684"/>
    </source>
</evidence>
<dbReference type="Pfam" id="PF00491">
    <property type="entry name" value="Arginase"/>
    <property type="match status" value="1"/>
</dbReference>
<evidence type="ECO:0000256" key="1">
    <source>
        <dbReference type="ARBA" id="ARBA00009227"/>
    </source>
</evidence>
<dbReference type="CDD" id="cd11592">
    <property type="entry name" value="Agmatinase_PAH"/>
    <property type="match status" value="1"/>
</dbReference>
<dbReference type="SUPFAM" id="SSF52768">
    <property type="entry name" value="Arginase/deacetylase"/>
    <property type="match status" value="1"/>
</dbReference>
<feature type="binding site" evidence="4">
    <location>
        <position position="238"/>
    </location>
    <ligand>
        <name>Mn(2+)</name>
        <dbReference type="ChEBI" id="CHEBI:29035"/>
        <label>1</label>
    </ligand>
</feature>
<dbReference type="EMBL" id="CADCWC010000340">
    <property type="protein sequence ID" value="CAA9545583.1"/>
    <property type="molecule type" value="Genomic_DNA"/>
</dbReference>
<comment type="similarity">
    <text evidence="1">Belongs to the arginase family. Agmatinase subfamily.</text>
</comment>
<dbReference type="GO" id="GO:0008783">
    <property type="term" value="F:agmatinase activity"/>
    <property type="evidence" value="ECO:0007669"/>
    <property type="project" value="TreeGrafter"/>
</dbReference>
<dbReference type="GO" id="GO:0046872">
    <property type="term" value="F:metal ion binding"/>
    <property type="evidence" value="ECO:0007669"/>
    <property type="project" value="UniProtKB-KW"/>
</dbReference>
<keyword evidence="3 5" id="KW-0378">Hydrolase</keyword>
<dbReference type="InterPro" id="IPR005925">
    <property type="entry name" value="Agmatinase-rel"/>
</dbReference>
<dbReference type="NCBIfam" id="TIGR01230">
    <property type="entry name" value="agmatinase"/>
    <property type="match status" value="1"/>
</dbReference>
<keyword evidence="2 4" id="KW-0479">Metal-binding</keyword>
<dbReference type="PROSITE" id="PS51409">
    <property type="entry name" value="ARGINASE_2"/>
    <property type="match status" value="1"/>
</dbReference>
<dbReference type="AlphaFoldDB" id="A0A6J4UBC4"/>
<evidence type="ECO:0000256" key="3">
    <source>
        <dbReference type="ARBA" id="ARBA00022801"/>
    </source>
</evidence>
<keyword evidence="4" id="KW-0464">Manganese</keyword>
<comment type="cofactor">
    <cofactor evidence="4">
        <name>Mn(2+)</name>
        <dbReference type="ChEBI" id="CHEBI:29035"/>
    </cofactor>
    <text evidence="4">Binds 2 manganese ions per subunit.</text>
</comment>
<feature type="binding site" evidence="4">
    <location>
        <position position="147"/>
    </location>
    <ligand>
        <name>Mn(2+)</name>
        <dbReference type="ChEBI" id="CHEBI:29035"/>
        <label>1</label>
    </ligand>
</feature>
<dbReference type="InterPro" id="IPR006035">
    <property type="entry name" value="Ureohydrolase"/>
</dbReference>
<feature type="binding site" evidence="4">
    <location>
        <position position="236"/>
    </location>
    <ligand>
        <name>Mn(2+)</name>
        <dbReference type="ChEBI" id="CHEBI:29035"/>
        <label>1</label>
    </ligand>
</feature>
<dbReference type="EC" id="3.5.3.7" evidence="6"/>
<dbReference type="InterPro" id="IPR020855">
    <property type="entry name" value="Ureohydrolase_Mn_BS"/>
</dbReference>